<dbReference type="InterPro" id="IPR011711">
    <property type="entry name" value="GntR_C"/>
</dbReference>
<dbReference type="Gene3D" id="1.20.120.530">
    <property type="entry name" value="GntR ligand-binding domain-like"/>
    <property type="match status" value="1"/>
</dbReference>
<dbReference type="EMBL" id="JAUSUL010000001">
    <property type="protein sequence ID" value="MDQ0314521.1"/>
    <property type="molecule type" value="Genomic_DNA"/>
</dbReference>
<protein>
    <submittedName>
        <fullName evidence="6">DNA-binding GntR family transcriptional regulator</fullName>
    </submittedName>
</protein>
<evidence type="ECO:0000256" key="1">
    <source>
        <dbReference type="ARBA" id="ARBA00023015"/>
    </source>
</evidence>
<evidence type="ECO:0000256" key="4">
    <source>
        <dbReference type="SAM" id="MobiDB-lite"/>
    </source>
</evidence>
<evidence type="ECO:0000259" key="5">
    <source>
        <dbReference type="PROSITE" id="PS50949"/>
    </source>
</evidence>
<gene>
    <name evidence="6" type="ORF">J2S73_000958</name>
</gene>
<feature type="compositionally biased region" description="Basic and acidic residues" evidence="4">
    <location>
        <begin position="19"/>
        <end position="29"/>
    </location>
</feature>
<dbReference type="Pfam" id="PF00392">
    <property type="entry name" value="GntR"/>
    <property type="match status" value="1"/>
</dbReference>
<name>A0AAE3VM09_9HYPH</name>
<dbReference type="Proteomes" id="UP001229244">
    <property type="component" value="Unassembled WGS sequence"/>
</dbReference>
<organism evidence="6 7">
    <name type="scientific">Amorphus orientalis</name>
    <dbReference type="NCBI Taxonomy" id="649198"/>
    <lineage>
        <taxon>Bacteria</taxon>
        <taxon>Pseudomonadati</taxon>
        <taxon>Pseudomonadota</taxon>
        <taxon>Alphaproteobacteria</taxon>
        <taxon>Hyphomicrobiales</taxon>
        <taxon>Amorphaceae</taxon>
        <taxon>Amorphus</taxon>
    </lineage>
</organism>
<keyword evidence="7" id="KW-1185">Reference proteome</keyword>
<dbReference type="Pfam" id="PF07729">
    <property type="entry name" value="FCD"/>
    <property type="match status" value="1"/>
</dbReference>
<dbReference type="SUPFAM" id="SSF48008">
    <property type="entry name" value="GntR ligand-binding domain-like"/>
    <property type="match status" value="1"/>
</dbReference>
<dbReference type="GO" id="GO:0003700">
    <property type="term" value="F:DNA-binding transcription factor activity"/>
    <property type="evidence" value="ECO:0007669"/>
    <property type="project" value="InterPro"/>
</dbReference>
<evidence type="ECO:0000256" key="3">
    <source>
        <dbReference type="ARBA" id="ARBA00023163"/>
    </source>
</evidence>
<dbReference type="SMART" id="SM00345">
    <property type="entry name" value="HTH_GNTR"/>
    <property type="match status" value="1"/>
</dbReference>
<sequence>MKERRTTTATVAADPAPGMRDDAQHAREAGPMEPIKRRPLLVDEVLTRMRQAIVQGDWDMGEKISEARVAASFGTSKSPVREALLQLKREGLVEIRPQAGTFVFTLAPGELGHICEMRLVLEAAALRRVFEIGAHDELEARLAGVRAEMEAAWRDGDVRRYLDLDGQFHHAICESCGNPYIVQSYGMIEGKVAALRTRLGTDPHHMKKSFDEHQRIADLVASANRREALDLLGRHIARKEGSYWEYLSQTSDGQVLKTS</sequence>
<evidence type="ECO:0000313" key="7">
    <source>
        <dbReference type="Proteomes" id="UP001229244"/>
    </source>
</evidence>
<dbReference type="PROSITE" id="PS50949">
    <property type="entry name" value="HTH_GNTR"/>
    <property type="match status" value="1"/>
</dbReference>
<feature type="domain" description="HTH gntR-type" evidence="5">
    <location>
        <begin position="39"/>
        <end position="106"/>
    </location>
</feature>
<dbReference type="CDD" id="cd07377">
    <property type="entry name" value="WHTH_GntR"/>
    <property type="match status" value="1"/>
</dbReference>
<dbReference type="InterPro" id="IPR036390">
    <property type="entry name" value="WH_DNA-bd_sf"/>
</dbReference>
<dbReference type="InterPro" id="IPR000524">
    <property type="entry name" value="Tscrpt_reg_HTH_GntR"/>
</dbReference>
<evidence type="ECO:0000313" key="6">
    <source>
        <dbReference type="EMBL" id="MDQ0314521.1"/>
    </source>
</evidence>
<proteinExistence type="predicted"/>
<dbReference type="PANTHER" id="PTHR43537">
    <property type="entry name" value="TRANSCRIPTIONAL REGULATOR, GNTR FAMILY"/>
    <property type="match status" value="1"/>
</dbReference>
<keyword evidence="2 6" id="KW-0238">DNA-binding</keyword>
<reference evidence="6" key="1">
    <citation type="submission" date="2023-07" db="EMBL/GenBank/DDBJ databases">
        <title>Genomic Encyclopedia of Type Strains, Phase IV (KMG-IV): sequencing the most valuable type-strain genomes for metagenomic binning, comparative biology and taxonomic classification.</title>
        <authorList>
            <person name="Goeker M."/>
        </authorList>
    </citation>
    <scope>NUCLEOTIDE SEQUENCE</scope>
    <source>
        <strain evidence="6">DSM 21202</strain>
    </source>
</reference>
<dbReference type="InterPro" id="IPR036388">
    <property type="entry name" value="WH-like_DNA-bd_sf"/>
</dbReference>
<dbReference type="GO" id="GO:0003677">
    <property type="term" value="F:DNA binding"/>
    <property type="evidence" value="ECO:0007669"/>
    <property type="project" value="UniProtKB-KW"/>
</dbReference>
<dbReference type="Gene3D" id="1.10.10.10">
    <property type="entry name" value="Winged helix-like DNA-binding domain superfamily/Winged helix DNA-binding domain"/>
    <property type="match status" value="1"/>
</dbReference>
<dbReference type="RefSeq" id="WP_306884299.1">
    <property type="nucleotide sequence ID" value="NZ_JAUSUL010000001.1"/>
</dbReference>
<accession>A0AAE3VM09</accession>
<evidence type="ECO:0000256" key="2">
    <source>
        <dbReference type="ARBA" id="ARBA00023125"/>
    </source>
</evidence>
<keyword evidence="3" id="KW-0804">Transcription</keyword>
<dbReference type="AlphaFoldDB" id="A0AAE3VM09"/>
<feature type="compositionally biased region" description="Low complexity" evidence="4">
    <location>
        <begin position="7"/>
        <end position="17"/>
    </location>
</feature>
<dbReference type="InterPro" id="IPR008920">
    <property type="entry name" value="TF_FadR/GntR_C"/>
</dbReference>
<feature type="region of interest" description="Disordered" evidence="4">
    <location>
        <begin position="1"/>
        <end position="29"/>
    </location>
</feature>
<dbReference type="PANTHER" id="PTHR43537:SF50">
    <property type="entry name" value="TRANSCRIPTIONAL REGULATORY PROTEIN"/>
    <property type="match status" value="1"/>
</dbReference>
<comment type="caution">
    <text evidence="6">The sequence shown here is derived from an EMBL/GenBank/DDBJ whole genome shotgun (WGS) entry which is preliminary data.</text>
</comment>
<dbReference type="SUPFAM" id="SSF46785">
    <property type="entry name" value="Winged helix' DNA-binding domain"/>
    <property type="match status" value="1"/>
</dbReference>
<keyword evidence="1" id="KW-0805">Transcription regulation</keyword>
<dbReference type="SMART" id="SM00895">
    <property type="entry name" value="FCD"/>
    <property type="match status" value="1"/>
</dbReference>